<proteinExistence type="predicted"/>
<organism evidence="1 2">
    <name type="scientific">Erwinia phage Era103</name>
    <dbReference type="NCBI Taxonomy" id="418443"/>
    <lineage>
        <taxon>Viruses</taxon>
        <taxon>Duplodnaviria</taxon>
        <taxon>Heunggongvirae</taxon>
        <taxon>Uroviricota</taxon>
        <taxon>Caudoviricetes</taxon>
        <taxon>Autographivirales</taxon>
        <taxon>Autosignataviridae</taxon>
        <taxon>Molineuxvirinae</taxon>
        <taxon>Eracentumvirus</taxon>
        <taxon>Eracentumvirus era103</taxon>
    </lineage>
</organism>
<dbReference type="RefSeq" id="YP_001039653.1">
    <property type="nucleotide sequence ID" value="NC_009014.1"/>
</dbReference>
<dbReference type="GeneID" id="4818414"/>
<protein>
    <submittedName>
        <fullName evidence="1">Uncharacterized protein</fullName>
    </submittedName>
</protein>
<keyword evidence="2" id="KW-1185">Reference proteome</keyword>
<reference evidence="1 2" key="1">
    <citation type="journal article" date="1985" name="Appl. Environ. Microbiol.">
        <title>Partial Purification and Characterization of a Polysaccharide Depolymerase Associated with Phage-Infected Erwinia amylovora.</title>
        <authorList>
            <person name="Vandenbergh P.A."/>
            <person name="Wright A.M."/>
            <person name="Vidaver A.K."/>
        </authorList>
    </citation>
    <scope>NUCLEOTIDE SEQUENCE [LARGE SCALE GENOMIC DNA]</scope>
</reference>
<dbReference type="KEGG" id="vg:4818414"/>
<gene>
    <name evidence="1" type="ORF">Era103g22</name>
</gene>
<accession>A2I7Z0</accession>
<name>A2I7Z0_9CAUD</name>
<sequence>MKVRSVIIKVVNHYDDVETVTFTEGERGVVDLHYIVRDGMVCANSRIDGNREGYSVPVGRVFSVRTIL</sequence>
<dbReference type="EMBL" id="EF160123">
    <property type="protein sequence ID" value="ABM63412.1"/>
    <property type="molecule type" value="Genomic_DNA"/>
</dbReference>
<evidence type="ECO:0000313" key="1">
    <source>
        <dbReference type="EMBL" id="ABM63412.1"/>
    </source>
</evidence>
<evidence type="ECO:0000313" key="2">
    <source>
        <dbReference type="Proteomes" id="UP000001571"/>
    </source>
</evidence>
<dbReference type="Proteomes" id="UP000001571">
    <property type="component" value="Segment"/>
</dbReference>
<reference evidence="1 2" key="2">
    <citation type="journal article" date="1986" name="Appl. Environ. Microbiol.">
        <title>Cloning and Expression in Escherichia coli of the Polysaccharide Depolymerase Associated with Bacteriophage-Infected Erwinia amylovora.</title>
        <authorList>
            <person name="Vandenbergh P.A."/>
            <person name="Cole R.L."/>
        </authorList>
    </citation>
    <scope>NUCLEOTIDE SEQUENCE [LARGE SCALE GENOMIC DNA]</scope>
</reference>